<comment type="caution">
    <text evidence="2">The sequence shown here is derived from an EMBL/GenBank/DDBJ whole genome shotgun (WGS) entry which is preliminary data.</text>
</comment>
<gene>
    <name evidence="2" type="ORF">F53441_9909</name>
</gene>
<feature type="compositionally biased region" description="Basic and acidic residues" evidence="1">
    <location>
        <begin position="120"/>
        <end position="148"/>
    </location>
</feature>
<accession>A0A8H4K843</accession>
<evidence type="ECO:0000313" key="3">
    <source>
        <dbReference type="Proteomes" id="UP000605986"/>
    </source>
</evidence>
<organism evidence="2 3">
    <name type="scientific">Fusarium austroafricanum</name>
    <dbReference type="NCBI Taxonomy" id="2364996"/>
    <lineage>
        <taxon>Eukaryota</taxon>
        <taxon>Fungi</taxon>
        <taxon>Dikarya</taxon>
        <taxon>Ascomycota</taxon>
        <taxon>Pezizomycotina</taxon>
        <taxon>Sordariomycetes</taxon>
        <taxon>Hypocreomycetidae</taxon>
        <taxon>Hypocreales</taxon>
        <taxon>Nectriaceae</taxon>
        <taxon>Fusarium</taxon>
        <taxon>Fusarium concolor species complex</taxon>
    </lineage>
</organism>
<name>A0A8H4K843_9HYPO</name>
<reference evidence="2" key="1">
    <citation type="submission" date="2020-01" db="EMBL/GenBank/DDBJ databases">
        <title>Identification and distribution of gene clusters putatively required for synthesis of sphingolipid metabolism inhibitors in phylogenetically diverse species of the filamentous fungus Fusarium.</title>
        <authorList>
            <person name="Kim H.-S."/>
            <person name="Busman M."/>
            <person name="Brown D.W."/>
            <person name="Divon H."/>
            <person name="Uhlig S."/>
            <person name="Proctor R.H."/>
        </authorList>
    </citation>
    <scope>NUCLEOTIDE SEQUENCE</scope>
    <source>
        <strain evidence="2">NRRL 53441</strain>
    </source>
</reference>
<keyword evidence="3" id="KW-1185">Reference proteome</keyword>
<dbReference type="OrthoDB" id="3660917at2759"/>
<feature type="region of interest" description="Disordered" evidence="1">
    <location>
        <begin position="93"/>
        <end position="148"/>
    </location>
</feature>
<protein>
    <submittedName>
        <fullName evidence="2">Uncharacterized protein</fullName>
    </submittedName>
</protein>
<evidence type="ECO:0000256" key="1">
    <source>
        <dbReference type="SAM" id="MobiDB-lite"/>
    </source>
</evidence>
<sequence length="177" mass="20254">MTDNNDNIPQCSFPPGSERVEYKDLDPAQKELSDILSNIKHDPTLMGVVHLGQDGIFRSLTADRDVVDAVPFSPLLIKAMMDRLPYREQTDKDFRGINGTKTPKEQWYKPLPGILPPPLEEEHRERSEEKLEENRRLYHEREKRVQGGEKRAVCLMSDNDLGLGLEKRKPKTTSESG</sequence>
<dbReference type="AlphaFoldDB" id="A0A8H4K843"/>
<proteinExistence type="predicted"/>
<evidence type="ECO:0000313" key="2">
    <source>
        <dbReference type="EMBL" id="KAF4446452.1"/>
    </source>
</evidence>
<dbReference type="EMBL" id="JAADJG010000456">
    <property type="protein sequence ID" value="KAF4446452.1"/>
    <property type="molecule type" value="Genomic_DNA"/>
</dbReference>
<dbReference type="Proteomes" id="UP000605986">
    <property type="component" value="Unassembled WGS sequence"/>
</dbReference>